<dbReference type="SMART" id="SM00181">
    <property type="entry name" value="EGF"/>
    <property type="match status" value="10"/>
</dbReference>
<sequence length="788" mass="86139">MVKSNVSVQRIITLKVCSIYLIVSPAIAHVCDNGFMGPQCKFKCHDNCNLSYKCARGYFGPYCQYVNLVTIDGDVLTDHELSTCRPLSKNFPFIIRMTPGVISFTQIEFHSNAELSGISLEYQSKNESAFIKCPGEEEQNFNDDNTVDIYCLTVGIVSKIKLNVQNASSLCEVYISGGRNIALKAWYNVSSSHADLSNPLGVTDGLRDSRDDADTLSGCYLSEPNNHIKHTVTIVFNIPVILYNIVIYRRPNSSLLNFELVTHGPTGTGIAMRYKDNRTELPDIIYLPHANFDRLIKMLTLEVPNVRESPLGICELEALGDCEPLKYGLACLTYCSPTCKDSLCNLAGRCLSCPVGKYGSSSCSSSCSRNCLNGSLCYRNGSCIQGCNPPYYDEKCTMKCNNKGCDQRYGCHGNGTCKHCSIGYTGSNCIEKCSEHCGRDSSCDRFKGFCKDGCKDGFYGSQCDEQCNDQCGGSLRCDFVSGVCLDGCKAGYYGENCLNVCSSRCGGIKACNYSTGDCTYGCIKGFYGDKCHLKCHLNCKDGCDVNTAECNHGCLSGLTGRNCTKRCSENCGGVAECDQSTEICVVCKAGYYGPDCLTRCLNCDKDQSCDRETGLCTYGCRQLFYGENCSQECDSSCEACRKDTGDCTVCQPGYYSTCKKKCLDVCPNSKRCDKLFGYCRLTCGSQKFGTNCTEGCPSKCGFDGDCHRETGECLEGCQKGYFSRDCSEKCDDTCVNASCEILTGKCLFCPSGWGGERCSRRCVDCIDDVCDQNNLTCLKGCVGGPCIK</sequence>
<reference evidence="3" key="2">
    <citation type="submission" date="2023-04" db="EMBL/GenBank/DDBJ databases">
        <authorList>
            <person name="Bu L."/>
            <person name="Lu L."/>
            <person name="Laidemitt M.R."/>
            <person name="Zhang S.M."/>
            <person name="Mutuku M."/>
            <person name="Mkoji G."/>
            <person name="Steinauer M."/>
            <person name="Loker E.S."/>
        </authorList>
    </citation>
    <scope>NUCLEOTIDE SEQUENCE</scope>
    <source>
        <strain evidence="3">KasaAsao</strain>
        <tissue evidence="3">Whole Snail</tissue>
    </source>
</reference>
<dbReference type="PANTHER" id="PTHR24043">
    <property type="entry name" value="SCAVENGER RECEPTOR CLASS F"/>
    <property type="match status" value="1"/>
</dbReference>
<feature type="domain" description="EGF-like" evidence="2">
    <location>
        <begin position="366"/>
        <end position="397"/>
    </location>
</feature>
<feature type="non-terminal residue" evidence="3">
    <location>
        <position position="788"/>
    </location>
</feature>
<dbReference type="InterPro" id="IPR000742">
    <property type="entry name" value="EGF"/>
</dbReference>
<keyword evidence="1" id="KW-0245">EGF-like domain</keyword>
<dbReference type="AlphaFoldDB" id="A0AAD8BFV9"/>
<organism evidence="3 4">
    <name type="scientific">Biomphalaria pfeifferi</name>
    <name type="common">Bloodfluke planorb</name>
    <name type="synonym">Freshwater snail</name>
    <dbReference type="NCBI Taxonomy" id="112525"/>
    <lineage>
        <taxon>Eukaryota</taxon>
        <taxon>Metazoa</taxon>
        <taxon>Spiralia</taxon>
        <taxon>Lophotrochozoa</taxon>
        <taxon>Mollusca</taxon>
        <taxon>Gastropoda</taxon>
        <taxon>Heterobranchia</taxon>
        <taxon>Euthyneura</taxon>
        <taxon>Panpulmonata</taxon>
        <taxon>Hygrophila</taxon>
        <taxon>Lymnaeoidea</taxon>
        <taxon>Planorbidae</taxon>
        <taxon>Biomphalaria</taxon>
    </lineage>
</organism>
<name>A0AAD8BFV9_BIOPF</name>
<evidence type="ECO:0000256" key="1">
    <source>
        <dbReference type="ARBA" id="ARBA00022536"/>
    </source>
</evidence>
<feature type="domain" description="EGF-like" evidence="2">
    <location>
        <begin position="632"/>
        <end position="663"/>
    </location>
</feature>
<evidence type="ECO:0000313" key="4">
    <source>
        <dbReference type="Proteomes" id="UP001233172"/>
    </source>
</evidence>
<gene>
    <name evidence="3" type="ORF">Bpfe_016846</name>
</gene>
<accession>A0AAD8BFV9</accession>
<dbReference type="EMBL" id="JASAOG010000084">
    <property type="protein sequence ID" value="KAK0053626.1"/>
    <property type="molecule type" value="Genomic_DNA"/>
</dbReference>
<feature type="domain" description="EGF-like" evidence="2">
    <location>
        <begin position="729"/>
        <end position="759"/>
    </location>
</feature>
<dbReference type="GO" id="GO:0005044">
    <property type="term" value="F:scavenger receptor activity"/>
    <property type="evidence" value="ECO:0007669"/>
    <property type="project" value="InterPro"/>
</dbReference>
<reference evidence="3" key="1">
    <citation type="journal article" date="2023" name="PLoS Negl. Trop. Dis.">
        <title>A genome sequence for Biomphalaria pfeifferi, the major vector snail for the human-infecting parasite Schistosoma mansoni.</title>
        <authorList>
            <person name="Bu L."/>
            <person name="Lu L."/>
            <person name="Laidemitt M.R."/>
            <person name="Zhang S.M."/>
            <person name="Mutuku M."/>
            <person name="Mkoji G."/>
            <person name="Steinauer M."/>
            <person name="Loker E.S."/>
        </authorList>
    </citation>
    <scope>NUCLEOTIDE SEQUENCE</scope>
    <source>
        <strain evidence="3">KasaAsao</strain>
    </source>
</reference>
<feature type="domain" description="EGF-like" evidence="2">
    <location>
        <begin position="566"/>
        <end position="597"/>
    </location>
</feature>
<evidence type="ECO:0000313" key="3">
    <source>
        <dbReference type="EMBL" id="KAK0053626.1"/>
    </source>
</evidence>
<feature type="domain" description="EGF-like" evidence="2">
    <location>
        <begin position="399"/>
        <end position="430"/>
    </location>
</feature>
<proteinExistence type="predicted"/>
<keyword evidence="4" id="KW-1185">Reference proteome</keyword>
<feature type="domain" description="EGF-like" evidence="2">
    <location>
        <begin position="330"/>
        <end position="364"/>
    </location>
</feature>
<feature type="domain" description="EGF-like" evidence="2">
    <location>
        <begin position="39"/>
        <end position="64"/>
    </location>
</feature>
<dbReference type="Proteomes" id="UP001233172">
    <property type="component" value="Unassembled WGS sequence"/>
</dbReference>
<dbReference type="InterPro" id="IPR042635">
    <property type="entry name" value="MEGF10/SREC1/2-like"/>
</dbReference>
<feature type="domain" description="EGF-like" evidence="2">
    <location>
        <begin position="530"/>
        <end position="564"/>
    </location>
</feature>
<evidence type="ECO:0000259" key="2">
    <source>
        <dbReference type="SMART" id="SM00181"/>
    </source>
</evidence>
<comment type="caution">
    <text evidence="3">The sequence shown here is derived from an EMBL/GenBank/DDBJ whole genome shotgun (WGS) entry which is preliminary data.</text>
</comment>
<protein>
    <submittedName>
        <fullName evidence="3">Multiple epidermal growth factor-like domains protein 6</fullName>
    </submittedName>
</protein>
<feature type="domain" description="EGF-like" evidence="2">
    <location>
        <begin position="432"/>
        <end position="464"/>
    </location>
</feature>
<feature type="domain" description="EGF-like" evidence="2">
    <location>
        <begin position="466"/>
        <end position="498"/>
    </location>
</feature>